<dbReference type="EMBL" id="OZ037949">
    <property type="protein sequence ID" value="CAL1711903.1"/>
    <property type="molecule type" value="Genomic_DNA"/>
</dbReference>
<dbReference type="InterPro" id="IPR011600">
    <property type="entry name" value="Pept_C14_caspase"/>
</dbReference>
<name>A0ABP1DVR8_9APHY</name>
<feature type="region of interest" description="Disordered" evidence="1">
    <location>
        <begin position="573"/>
        <end position="617"/>
    </location>
</feature>
<dbReference type="Proteomes" id="UP001497453">
    <property type="component" value="Chromosome 6"/>
</dbReference>
<reference evidence="5" key="1">
    <citation type="submission" date="2024-04" db="EMBL/GenBank/DDBJ databases">
        <authorList>
            <person name="Shaw F."/>
            <person name="Minotto A."/>
        </authorList>
    </citation>
    <scope>NUCLEOTIDE SEQUENCE [LARGE SCALE GENOMIC DNA]</scope>
</reference>
<dbReference type="Gene3D" id="3.40.50.1460">
    <property type="match status" value="1"/>
</dbReference>
<feature type="chain" id="PRO_5046891612" description="Peptidase C14 caspase domain-containing protein" evidence="2">
    <location>
        <begin position="23"/>
        <end position="617"/>
    </location>
</feature>
<evidence type="ECO:0000256" key="1">
    <source>
        <dbReference type="SAM" id="MobiDB-lite"/>
    </source>
</evidence>
<accession>A0ABP1DVR8</accession>
<dbReference type="Pfam" id="PF00656">
    <property type="entry name" value="Peptidase_C14"/>
    <property type="match status" value="1"/>
</dbReference>
<evidence type="ECO:0000313" key="4">
    <source>
        <dbReference type="EMBL" id="CAL1711903.1"/>
    </source>
</evidence>
<feature type="domain" description="Peptidase C14 caspase" evidence="3">
    <location>
        <begin position="67"/>
        <end position="213"/>
    </location>
</feature>
<sequence>MRSFSTSLVMAAAALHWPIIEMTSPNDQQNGQLEMIIPYDEGTIDADGYAICGIPDRTLGALLDMLAISHSDNITVVLDCCHSGHGTRGGMSRAPPFKARCLEPKRATPVRENVDRQIWDSERLRDSLLQNPAQSQQRFVRGGFTQRRAKSHVLMAACGQNESAFGGESGGLFTTSWLEALRNEKIRPRSYAQLLKYVNEDLDKLRKEYPGFVIQHPQCEGVTRDRLVFEKTQVDPNAFDVVWESNDRCRINGPCQVMGVTSGTCLELYNMNDHLQINRILGTAVVREVFSDHCFAEVAKGTKVTGEHHTARILNHPYRLRFAVVNHSPGSQIADDINRIIDSGLFKMDSEFYAVLEHVLEPDDADLVLTIDDVNGGRVIMKRRDVHLRDLLCPQLDLRDVRTADFPKILNAIARFNFCLGRVNELHPFVGYVQMEFHLVGEDLDLNRSIDARLTRPRMLSREVLFRNDEAKVIQSNNDDYAFVLRNSSSADLFAHVVYFDPGTYEITVWYSPWEEDKPTLLSEHTLQVGASPEHHQTFQFFLPQGTDSDTSSIKVFLMDAPTKMTFMEQLPQVGRDEHGNSHVGRTSRDATKPSVHTPPQKGGWDSITRRITVTKR</sequence>
<organism evidence="4 5">
    <name type="scientific">Somion occarium</name>
    <dbReference type="NCBI Taxonomy" id="3059160"/>
    <lineage>
        <taxon>Eukaryota</taxon>
        <taxon>Fungi</taxon>
        <taxon>Dikarya</taxon>
        <taxon>Basidiomycota</taxon>
        <taxon>Agaricomycotina</taxon>
        <taxon>Agaricomycetes</taxon>
        <taxon>Polyporales</taxon>
        <taxon>Cerrenaceae</taxon>
        <taxon>Somion</taxon>
    </lineage>
</organism>
<keyword evidence="5" id="KW-1185">Reference proteome</keyword>
<gene>
    <name evidence="4" type="ORF">GFSPODELE1_LOCUS8556</name>
</gene>
<keyword evidence="2" id="KW-0732">Signal</keyword>
<evidence type="ECO:0000256" key="2">
    <source>
        <dbReference type="SAM" id="SignalP"/>
    </source>
</evidence>
<feature type="compositionally biased region" description="Basic and acidic residues" evidence="1">
    <location>
        <begin position="575"/>
        <end position="592"/>
    </location>
</feature>
<evidence type="ECO:0000313" key="5">
    <source>
        <dbReference type="Proteomes" id="UP001497453"/>
    </source>
</evidence>
<proteinExistence type="predicted"/>
<evidence type="ECO:0000259" key="3">
    <source>
        <dbReference type="Pfam" id="PF00656"/>
    </source>
</evidence>
<protein>
    <recommendedName>
        <fullName evidence="3">Peptidase C14 caspase domain-containing protein</fullName>
    </recommendedName>
</protein>
<feature type="signal peptide" evidence="2">
    <location>
        <begin position="1"/>
        <end position="22"/>
    </location>
</feature>